<dbReference type="GO" id="GO:0005829">
    <property type="term" value="C:cytosol"/>
    <property type="evidence" value="ECO:0007669"/>
    <property type="project" value="TreeGrafter"/>
</dbReference>
<dbReference type="SUPFAM" id="SSF51556">
    <property type="entry name" value="Metallo-dependent hydrolases"/>
    <property type="match status" value="1"/>
</dbReference>
<dbReference type="STRING" id="1763534.GCA_001831475_02206"/>
<evidence type="ECO:0000313" key="2">
    <source>
        <dbReference type="EMBL" id="OCB76142.1"/>
    </source>
</evidence>
<accession>A0A1B9E2H4</accession>
<feature type="binding site" evidence="1">
    <location>
        <position position="129"/>
    </location>
    <ligand>
        <name>a divalent metal cation</name>
        <dbReference type="ChEBI" id="CHEBI:60240"/>
        <label>2</label>
    </ligand>
</feature>
<dbReference type="PANTHER" id="PTHR46124">
    <property type="entry name" value="D-AMINOACYL-TRNA DEACYLASE"/>
    <property type="match status" value="1"/>
</dbReference>
<keyword evidence="3" id="KW-1185">Reference proteome</keyword>
<organism evidence="2 3">
    <name type="scientific">Flavobacterium crassostreae</name>
    <dbReference type="NCBI Taxonomy" id="1763534"/>
    <lineage>
        <taxon>Bacteria</taxon>
        <taxon>Pseudomonadati</taxon>
        <taxon>Bacteroidota</taxon>
        <taxon>Flavobacteriia</taxon>
        <taxon>Flavobacteriales</taxon>
        <taxon>Flavobacteriaceae</taxon>
        <taxon>Flavobacterium</taxon>
    </lineage>
</organism>
<sequence length="218" mass="25080">MQYFNLHTHQYTQNPQVLELVNQYPASYQSGIPNYSIGIHPWYVQEDSLTKDLQTIKDTLSSIHCLAVGECGLDKRISVALELQQKVLEQQLLLAQEYHKPVILHCVGAYSEIIAIKKRLKCTVPMVIHGFSKNAQVAQELLHNGFYLSFGKWLFQNPALETVFASIPEDRFFLETDTATHTIEQLYALAAKYKKIPLAQLQEKIWNNFDTVFKTHKK</sequence>
<dbReference type="RefSeq" id="WP_066334543.1">
    <property type="nucleotide sequence ID" value="NZ_CP017688.1"/>
</dbReference>
<feature type="binding site" evidence="1">
    <location>
        <position position="70"/>
    </location>
    <ligand>
        <name>a divalent metal cation</name>
        <dbReference type="ChEBI" id="CHEBI:60240"/>
        <label>1</label>
    </ligand>
</feature>
<gene>
    <name evidence="2" type="ORF">LPBF_07480</name>
</gene>
<comment type="caution">
    <text evidence="2">The sequence shown here is derived from an EMBL/GenBank/DDBJ whole genome shotgun (WGS) entry which is preliminary data.</text>
</comment>
<protein>
    <submittedName>
        <fullName evidence="2">Hydrolase TatD</fullName>
    </submittedName>
</protein>
<dbReference type="InterPro" id="IPR001130">
    <property type="entry name" value="TatD-like"/>
</dbReference>
<dbReference type="AlphaFoldDB" id="A0A1B9E2H4"/>
<evidence type="ECO:0000256" key="1">
    <source>
        <dbReference type="PIRSR" id="PIRSR005902-1"/>
    </source>
</evidence>
<feature type="binding site" evidence="1">
    <location>
        <position position="177"/>
    </location>
    <ligand>
        <name>a divalent metal cation</name>
        <dbReference type="ChEBI" id="CHEBI:60240"/>
        <label>1</label>
    </ligand>
</feature>
<reference evidence="2 3" key="1">
    <citation type="submission" date="2016-03" db="EMBL/GenBank/DDBJ databases">
        <authorList>
            <person name="Ploux O."/>
        </authorList>
    </citation>
    <scope>NUCLEOTIDE SEQUENCE [LARGE SCALE GENOMIC DNA]</scope>
    <source>
        <strain evidence="2 3">LPB0076</strain>
    </source>
</reference>
<dbReference type="Pfam" id="PF01026">
    <property type="entry name" value="TatD_DNase"/>
    <property type="match status" value="1"/>
</dbReference>
<feature type="binding site" evidence="1">
    <location>
        <position position="105"/>
    </location>
    <ligand>
        <name>a divalent metal cation</name>
        <dbReference type="ChEBI" id="CHEBI:60240"/>
        <label>2</label>
    </ligand>
</feature>
<keyword evidence="2" id="KW-0378">Hydrolase</keyword>
<dbReference type="Gene3D" id="3.20.20.140">
    <property type="entry name" value="Metal-dependent hydrolases"/>
    <property type="match status" value="1"/>
</dbReference>
<dbReference type="OrthoDB" id="664222at2"/>
<dbReference type="EMBL" id="LVEP01000024">
    <property type="protein sequence ID" value="OCB76142.1"/>
    <property type="molecule type" value="Genomic_DNA"/>
</dbReference>
<dbReference type="GO" id="GO:0016788">
    <property type="term" value="F:hydrolase activity, acting on ester bonds"/>
    <property type="evidence" value="ECO:0007669"/>
    <property type="project" value="InterPro"/>
</dbReference>
<dbReference type="GO" id="GO:0046872">
    <property type="term" value="F:metal ion binding"/>
    <property type="evidence" value="ECO:0007669"/>
    <property type="project" value="UniProtKB-KW"/>
</dbReference>
<evidence type="ECO:0000313" key="3">
    <source>
        <dbReference type="Proteomes" id="UP000093510"/>
    </source>
</evidence>
<keyword evidence="1" id="KW-0479">Metal-binding</keyword>
<name>A0A1B9E2H4_9FLAO</name>
<proteinExistence type="predicted"/>
<dbReference type="Proteomes" id="UP000093510">
    <property type="component" value="Unassembled WGS sequence"/>
</dbReference>
<dbReference type="PIRSF" id="PIRSF005902">
    <property type="entry name" value="DNase_TatD"/>
    <property type="match status" value="1"/>
</dbReference>
<dbReference type="InterPro" id="IPR032466">
    <property type="entry name" value="Metal_Hydrolase"/>
</dbReference>
<dbReference type="PANTHER" id="PTHR46124:SF3">
    <property type="entry name" value="HYDROLASE"/>
    <property type="match status" value="1"/>
</dbReference>